<comment type="caution">
    <text evidence="2">The sequence shown here is derived from an EMBL/GenBank/DDBJ whole genome shotgun (WGS) entry which is preliminary data.</text>
</comment>
<evidence type="ECO:0000256" key="1">
    <source>
        <dbReference type="SAM" id="MobiDB-lite"/>
    </source>
</evidence>
<dbReference type="InParanoid" id="A0A2V0P2D2"/>
<accession>A0A2V0P2D2</accession>
<dbReference type="EMBL" id="BDRX01000037">
    <property type="protein sequence ID" value="GBF93052.1"/>
    <property type="molecule type" value="Genomic_DNA"/>
</dbReference>
<feature type="compositionally biased region" description="Pro residues" evidence="1">
    <location>
        <begin position="36"/>
        <end position="48"/>
    </location>
</feature>
<organism evidence="2 3">
    <name type="scientific">Raphidocelis subcapitata</name>
    <dbReference type="NCBI Taxonomy" id="307507"/>
    <lineage>
        <taxon>Eukaryota</taxon>
        <taxon>Viridiplantae</taxon>
        <taxon>Chlorophyta</taxon>
        <taxon>core chlorophytes</taxon>
        <taxon>Chlorophyceae</taxon>
        <taxon>CS clade</taxon>
        <taxon>Sphaeropleales</taxon>
        <taxon>Selenastraceae</taxon>
        <taxon>Raphidocelis</taxon>
    </lineage>
</organism>
<sequence length="487" mass="50108">MEEDGELSSSAVIRDPGCGLPGPPRGPAAGPAPFSAVPPPGPPPPHPGFPAAAAAGSGPQPAPRRARPHGQDRYTSLAGALAQKRAEVAALERARETLRAREAVLSLAVAGGDAQLRLLGGEERPEEDSRDSAPSSHPDSGDDDDGGGNGGRRGALGAAALNSAGASASWGWEGRLTAVESGSAGRSQASSQVSAAAGGVCRPAARCGSSQAPPPAVAAAAAAAVAAKTAPPAADAARASGVPGGHAGGAAAVAPAAAPPAALLSAARFPSLAAPSAVVDHAIDLYGDFIQEARQAPTAPFAPSPPALVASLRAMHHSVRALHAQFPLLRQQLLATHLVTRRPCRQPEGHWGRAVAASALPRRLSQWSRLQMRGGLWFYESMTARPRAEREELEARLGQLLSSHQQAGQTAVSVSPDGLADAAALEYCELVESLERGLRRELTTTNIFLFGGGRILPREFLPQLLVAGWPYWPDFVQIVRECSMDHF</sequence>
<feature type="region of interest" description="Disordered" evidence="1">
    <location>
        <begin position="1"/>
        <end position="75"/>
    </location>
</feature>
<keyword evidence="3" id="KW-1185">Reference proteome</keyword>
<dbReference type="Proteomes" id="UP000247498">
    <property type="component" value="Unassembled WGS sequence"/>
</dbReference>
<dbReference type="AlphaFoldDB" id="A0A2V0P2D2"/>
<name>A0A2V0P2D2_9CHLO</name>
<evidence type="ECO:0000313" key="3">
    <source>
        <dbReference type="Proteomes" id="UP000247498"/>
    </source>
</evidence>
<feature type="compositionally biased region" description="Low complexity" evidence="1">
    <location>
        <begin position="49"/>
        <end position="59"/>
    </location>
</feature>
<proteinExistence type="predicted"/>
<protein>
    <submittedName>
        <fullName evidence="2">Uncharacterized protein</fullName>
    </submittedName>
</protein>
<reference evidence="2 3" key="1">
    <citation type="journal article" date="2018" name="Sci. Rep.">
        <title>Raphidocelis subcapitata (=Pseudokirchneriella subcapitata) provides an insight into genome evolution and environmental adaptations in the Sphaeropleales.</title>
        <authorList>
            <person name="Suzuki S."/>
            <person name="Yamaguchi H."/>
            <person name="Nakajima N."/>
            <person name="Kawachi M."/>
        </authorList>
    </citation>
    <scope>NUCLEOTIDE SEQUENCE [LARGE SCALE GENOMIC DNA]</scope>
    <source>
        <strain evidence="2 3">NIES-35</strain>
    </source>
</reference>
<feature type="region of interest" description="Disordered" evidence="1">
    <location>
        <begin position="121"/>
        <end position="156"/>
    </location>
</feature>
<gene>
    <name evidence="2" type="ORF">Rsub_05663</name>
</gene>
<evidence type="ECO:0000313" key="2">
    <source>
        <dbReference type="EMBL" id="GBF93052.1"/>
    </source>
</evidence>